<evidence type="ECO:0000256" key="5">
    <source>
        <dbReference type="ARBA" id="ARBA00022475"/>
    </source>
</evidence>
<dbReference type="GO" id="GO:0009244">
    <property type="term" value="P:lipopolysaccharide core region biosynthetic process"/>
    <property type="evidence" value="ECO:0007669"/>
    <property type="project" value="UniProtKB-UniRule"/>
</dbReference>
<dbReference type="STRING" id="64969.SAMN02745127_01220"/>
<evidence type="ECO:0000256" key="7">
    <source>
        <dbReference type="ARBA" id="ARBA00022679"/>
    </source>
</evidence>
<dbReference type="UniPathway" id="UPA00958"/>
<dbReference type="InterPro" id="IPR011009">
    <property type="entry name" value="Kinase-like_dom_sf"/>
</dbReference>
<evidence type="ECO:0000256" key="11">
    <source>
        <dbReference type="ARBA" id="ARBA00022985"/>
    </source>
</evidence>
<keyword evidence="5 15" id="KW-1003">Cell membrane</keyword>
<dbReference type="InterPro" id="IPR022826">
    <property type="entry name" value="KDO_kinase"/>
</dbReference>
<evidence type="ECO:0000256" key="2">
    <source>
        <dbReference type="ARBA" id="ARBA00004713"/>
    </source>
</evidence>
<dbReference type="Proteomes" id="UP000191418">
    <property type="component" value="Unassembled WGS sequence"/>
</dbReference>
<comment type="pathway">
    <text evidence="2 15">Bacterial outer membrane biogenesis; LPS core biosynthesis.</text>
</comment>
<dbReference type="Gene3D" id="1.10.510.10">
    <property type="entry name" value="Transferase(Phosphotransferase) domain 1"/>
    <property type="match status" value="1"/>
</dbReference>
<organism evidence="17 18">
    <name type="scientific">Oceanospirillum multiglobuliferum</name>
    <dbReference type="NCBI Taxonomy" id="64969"/>
    <lineage>
        <taxon>Bacteria</taxon>
        <taxon>Pseudomonadati</taxon>
        <taxon>Pseudomonadota</taxon>
        <taxon>Gammaproteobacteria</taxon>
        <taxon>Oceanospirillales</taxon>
        <taxon>Oceanospirillaceae</taxon>
        <taxon>Oceanospirillum</taxon>
    </lineage>
</organism>
<evidence type="ECO:0000256" key="6">
    <source>
        <dbReference type="ARBA" id="ARBA00022519"/>
    </source>
</evidence>
<evidence type="ECO:0000256" key="4">
    <source>
        <dbReference type="ARBA" id="ARBA00011988"/>
    </source>
</evidence>
<keyword evidence="11 15" id="KW-0448">Lipopolysaccharide biosynthesis</keyword>
<dbReference type="EMBL" id="MTSM01000007">
    <property type="protein sequence ID" value="OPX55791.1"/>
    <property type="molecule type" value="Genomic_DNA"/>
</dbReference>
<evidence type="ECO:0000256" key="3">
    <source>
        <dbReference type="ARBA" id="ARBA00010327"/>
    </source>
</evidence>
<keyword evidence="18" id="KW-1185">Reference proteome</keyword>
<evidence type="ECO:0000313" key="18">
    <source>
        <dbReference type="Proteomes" id="UP000191418"/>
    </source>
</evidence>
<dbReference type="PROSITE" id="PS50011">
    <property type="entry name" value="PROTEIN_KINASE_DOM"/>
    <property type="match status" value="1"/>
</dbReference>
<name>A0A1V4T5A4_9GAMM</name>
<sequence length="239" mass="27972">MQLYSKNKHHILYDAEQVPQITEQWFVPDWWQKEAQVSEPSGGRGQAFFIHRHNPQSDLVLRHYRRGGLAAKISADYYLFSGLEKSRAWQEFKLTQQLFESGLPVPRPIAAHIQRVGLFYQADLLTERLPDTQPFARYLNDHNELDDQQRQHLWQQVGKTIALFHRAGLNHSDLNANNILVNTLQQVWLIDFDRCQLQPPSPQWQRKNLARLQRSILKLSQKSELPTALWAKLEAAYQS</sequence>
<dbReference type="NCBIfam" id="NF002475">
    <property type="entry name" value="PRK01723.1"/>
    <property type="match status" value="1"/>
</dbReference>
<dbReference type="AlphaFoldDB" id="A0A1V4T5A4"/>
<dbReference type="EC" id="2.7.1.166" evidence="4 15"/>
<keyword evidence="10 15" id="KW-0067">ATP-binding</keyword>
<comment type="subcellular location">
    <subcellularLocation>
        <location evidence="1 15">Cell inner membrane</location>
        <topology evidence="1 15">Peripheral membrane protein</topology>
        <orientation evidence="1 15">Cytoplasmic side</orientation>
    </subcellularLocation>
</comment>
<dbReference type="HAMAP" id="MF_00521">
    <property type="entry name" value="KDO_kinase"/>
    <property type="match status" value="1"/>
</dbReference>
<evidence type="ECO:0000313" key="17">
    <source>
        <dbReference type="EMBL" id="OPX55791.1"/>
    </source>
</evidence>
<protein>
    <recommendedName>
        <fullName evidence="13 15">3-deoxy-D-manno-octulosonic acid kinase</fullName>
        <shortName evidence="15">Kdo kinase</shortName>
        <ecNumber evidence="4 15">2.7.1.166</ecNumber>
    </recommendedName>
</protein>
<evidence type="ECO:0000256" key="14">
    <source>
        <dbReference type="ARBA" id="ARBA00034417"/>
    </source>
</evidence>
<evidence type="ECO:0000259" key="16">
    <source>
        <dbReference type="PROSITE" id="PS50011"/>
    </source>
</evidence>
<dbReference type="Pfam" id="PF06293">
    <property type="entry name" value="Kdo"/>
    <property type="match status" value="1"/>
</dbReference>
<evidence type="ECO:0000256" key="8">
    <source>
        <dbReference type="ARBA" id="ARBA00022741"/>
    </source>
</evidence>
<dbReference type="GO" id="GO:0005886">
    <property type="term" value="C:plasma membrane"/>
    <property type="evidence" value="ECO:0007669"/>
    <property type="project" value="UniProtKB-SubCell"/>
</dbReference>
<evidence type="ECO:0000256" key="10">
    <source>
        <dbReference type="ARBA" id="ARBA00022840"/>
    </source>
</evidence>
<evidence type="ECO:0000256" key="13">
    <source>
        <dbReference type="ARBA" id="ARBA00029511"/>
    </source>
</evidence>
<keyword evidence="6 15" id="KW-0997">Cell inner membrane</keyword>
<evidence type="ECO:0000256" key="9">
    <source>
        <dbReference type="ARBA" id="ARBA00022777"/>
    </source>
</evidence>
<dbReference type="InterPro" id="IPR000719">
    <property type="entry name" value="Prot_kinase_dom"/>
</dbReference>
<keyword evidence="8 15" id="KW-0547">Nucleotide-binding</keyword>
<dbReference type="GO" id="GO:0005524">
    <property type="term" value="F:ATP binding"/>
    <property type="evidence" value="ECO:0007669"/>
    <property type="project" value="UniProtKB-UniRule"/>
</dbReference>
<feature type="domain" description="Protein kinase" evidence="16">
    <location>
        <begin position="33"/>
        <end position="239"/>
    </location>
</feature>
<comment type="catalytic activity">
    <reaction evidence="14 15">
        <text>an alpha-Kdo-(2-&gt;6)-lipid IVA + ATP = a 4-O-phospho-alpha-Kdo-(2-&gt;6)-lipid IVA + ADP + H(+)</text>
        <dbReference type="Rhea" id="RHEA:74271"/>
        <dbReference type="ChEBI" id="CHEBI:15378"/>
        <dbReference type="ChEBI" id="CHEBI:30616"/>
        <dbReference type="ChEBI" id="CHEBI:176428"/>
        <dbReference type="ChEBI" id="CHEBI:193140"/>
        <dbReference type="ChEBI" id="CHEBI:456216"/>
        <dbReference type="EC" id="2.7.1.166"/>
    </reaction>
</comment>
<keyword evidence="9 15" id="KW-0418">Kinase</keyword>
<gene>
    <name evidence="15" type="primary">kdkA</name>
    <name evidence="17" type="ORF">BTE48_07360</name>
</gene>
<comment type="similarity">
    <text evidence="3 15">Belongs to the protein kinase superfamily. KdkA/RfaP family.</text>
</comment>
<evidence type="ECO:0000256" key="12">
    <source>
        <dbReference type="ARBA" id="ARBA00023136"/>
    </source>
</evidence>
<accession>A0A1V4T5A4</accession>
<dbReference type="SUPFAM" id="SSF56112">
    <property type="entry name" value="Protein kinase-like (PK-like)"/>
    <property type="match status" value="1"/>
</dbReference>
<feature type="active site" evidence="15">
    <location>
        <position position="173"/>
    </location>
</feature>
<keyword evidence="7 15" id="KW-0808">Transferase</keyword>
<evidence type="ECO:0000256" key="1">
    <source>
        <dbReference type="ARBA" id="ARBA00004515"/>
    </source>
</evidence>
<reference evidence="17 18" key="1">
    <citation type="submission" date="2017-01" db="EMBL/GenBank/DDBJ databases">
        <title>Genome Sequencing of a Marine Spirillum, Oceanospirillum multiglobuliferum ATCC 33336, from Japan.</title>
        <authorList>
            <person name="Carney J.G."/>
            <person name="Trachtenberg A.M."/>
            <person name="Rheaume B.A."/>
            <person name="Linnane J.D."/>
            <person name="Pitts N.L."/>
            <person name="Mykles D.L."/>
            <person name="Maclea K.S."/>
        </authorList>
    </citation>
    <scope>NUCLEOTIDE SEQUENCE [LARGE SCALE GENOMIC DNA]</scope>
    <source>
        <strain evidence="17 18">ATCC 33336</strain>
    </source>
</reference>
<evidence type="ECO:0000256" key="15">
    <source>
        <dbReference type="HAMAP-Rule" id="MF_00521"/>
    </source>
</evidence>
<dbReference type="GO" id="GO:0004672">
    <property type="term" value="F:protein kinase activity"/>
    <property type="evidence" value="ECO:0007669"/>
    <property type="project" value="InterPro"/>
</dbReference>
<comment type="function">
    <text evidence="15">Catalyzes the ATP-dependent phosphorylation of the 3-deoxy-D-manno-octulosonic acid (Kdo) residue in Kdo-lipid IV(A) at the 4-OH position.</text>
</comment>
<proteinExistence type="inferred from homology"/>
<keyword evidence="12 15" id="KW-0472">Membrane</keyword>
<comment type="caution">
    <text evidence="17">The sequence shown here is derived from an EMBL/GenBank/DDBJ whole genome shotgun (WGS) entry which is preliminary data.</text>
</comment>